<accession>A0A8S5SFV1</accession>
<dbReference type="EMBL" id="BK032589">
    <property type="protein sequence ID" value="DAF49830.1"/>
    <property type="molecule type" value="Genomic_DNA"/>
</dbReference>
<sequence length="31" mass="3832">MIHKGHDRLPFRLCPFSYAQWLKCKLLNRKM</sequence>
<reference evidence="1" key="1">
    <citation type="journal article" date="2021" name="Proc. Natl. Acad. Sci. U.S.A.">
        <title>A Catalog of Tens of Thousands of Viruses from Human Metagenomes Reveals Hidden Associations with Chronic Diseases.</title>
        <authorList>
            <person name="Tisza M.J."/>
            <person name="Buck C.B."/>
        </authorList>
    </citation>
    <scope>NUCLEOTIDE SEQUENCE</scope>
    <source>
        <strain evidence="1">CtBbR2</strain>
    </source>
</reference>
<protein>
    <submittedName>
        <fullName evidence="1">Uncharacterized protein</fullName>
    </submittedName>
</protein>
<organism evidence="1">
    <name type="scientific">Myoviridae sp. ctBbR2</name>
    <dbReference type="NCBI Taxonomy" id="2827667"/>
    <lineage>
        <taxon>Viruses</taxon>
        <taxon>Duplodnaviria</taxon>
        <taxon>Heunggongvirae</taxon>
        <taxon>Uroviricota</taxon>
        <taxon>Caudoviricetes</taxon>
    </lineage>
</organism>
<evidence type="ECO:0000313" key="1">
    <source>
        <dbReference type="EMBL" id="DAF49830.1"/>
    </source>
</evidence>
<name>A0A8S5SFV1_9CAUD</name>
<proteinExistence type="predicted"/>